<comment type="caution">
    <text evidence="2">The sequence shown here is derived from an EMBL/GenBank/DDBJ whole genome shotgun (WGS) entry which is preliminary data.</text>
</comment>
<gene>
    <name evidence="2" type="ORF">A1OK_06090</name>
</gene>
<organism evidence="2 3">
    <name type="scientific">Enterovibrio norvegicus FF-454</name>
    <dbReference type="NCBI Taxonomy" id="1185651"/>
    <lineage>
        <taxon>Bacteria</taxon>
        <taxon>Pseudomonadati</taxon>
        <taxon>Pseudomonadota</taxon>
        <taxon>Gammaproteobacteria</taxon>
        <taxon>Vibrionales</taxon>
        <taxon>Vibrionaceae</taxon>
        <taxon>Enterovibrio</taxon>
    </lineage>
</organism>
<evidence type="ECO:0000256" key="1">
    <source>
        <dbReference type="SAM" id="Phobius"/>
    </source>
</evidence>
<dbReference type="EMBL" id="AJWN02000011">
    <property type="protein sequence ID" value="OEE64071.1"/>
    <property type="molecule type" value="Genomic_DNA"/>
</dbReference>
<keyword evidence="1" id="KW-1133">Transmembrane helix</keyword>
<protein>
    <submittedName>
        <fullName evidence="2">Uncharacterized protein</fullName>
    </submittedName>
</protein>
<reference evidence="2 3" key="1">
    <citation type="journal article" date="2012" name="Science">
        <title>Ecological populations of bacteria act as socially cohesive units of antibiotic production and resistance.</title>
        <authorList>
            <person name="Cordero O.X."/>
            <person name="Wildschutte H."/>
            <person name="Kirkup B."/>
            <person name="Proehl S."/>
            <person name="Ngo L."/>
            <person name="Hussain F."/>
            <person name="Le Roux F."/>
            <person name="Mincer T."/>
            <person name="Polz M.F."/>
        </authorList>
    </citation>
    <scope>NUCLEOTIDE SEQUENCE [LARGE SCALE GENOMIC DNA]</scope>
    <source>
        <strain evidence="2 3">FF-454</strain>
    </source>
</reference>
<proteinExistence type="predicted"/>
<keyword evidence="1" id="KW-0472">Membrane</keyword>
<accession>A0A1E5CEZ9</accession>
<evidence type="ECO:0000313" key="2">
    <source>
        <dbReference type="EMBL" id="OEE64071.1"/>
    </source>
</evidence>
<keyword evidence="1" id="KW-0812">Transmembrane</keyword>
<dbReference type="Proteomes" id="UP000095039">
    <property type="component" value="Unassembled WGS sequence"/>
</dbReference>
<evidence type="ECO:0000313" key="3">
    <source>
        <dbReference type="Proteomes" id="UP000095039"/>
    </source>
</evidence>
<keyword evidence="3" id="KW-1185">Reference proteome</keyword>
<dbReference type="AlphaFoldDB" id="A0A1E5CEZ9"/>
<sequence length="162" mass="17829">MLKNKHIIAAMLIAPILAIIAYFGVDLAVSEKPHVAKEGQSYKLVPGSNCRYTSGICTLENGDFKVKLRSEQLTDNALAIKLISDFPLEGAKISLVQQEGRNATPVDMTTNNQDKKQWVADLPAPSTEESEIHLVVKADGTLYYAETPAVFAEYKTLFTEDK</sequence>
<feature type="transmembrane region" description="Helical" evidence="1">
    <location>
        <begin position="7"/>
        <end position="25"/>
    </location>
</feature>
<dbReference type="RefSeq" id="WP_016960679.1">
    <property type="nucleotide sequence ID" value="NZ_AJWN02000011.1"/>
</dbReference>
<name>A0A1E5CEZ9_9GAMM</name>